<dbReference type="EC" id="1.-.-.-" evidence="2"/>
<reference evidence="3" key="1">
    <citation type="journal article" date="2019" name="Int. J. Syst. Evol. Microbiol.">
        <title>The Global Catalogue of Microorganisms (GCM) 10K type strain sequencing project: providing services to taxonomists for standard genome sequencing and annotation.</title>
        <authorList>
            <consortium name="The Broad Institute Genomics Platform"/>
            <consortium name="The Broad Institute Genome Sequencing Center for Infectious Disease"/>
            <person name="Wu L."/>
            <person name="Ma J."/>
        </authorList>
    </citation>
    <scope>NUCLEOTIDE SEQUENCE [LARGE SCALE GENOMIC DNA]</scope>
    <source>
        <strain evidence="3">CGMCC 4.7643</strain>
    </source>
</reference>
<dbReference type="PANTHER" id="PTHR37539">
    <property type="entry name" value="SECRETED PROTEIN-RELATED"/>
    <property type="match status" value="1"/>
</dbReference>
<organism evidence="2 3">
    <name type="scientific">Amycolatopsis samaneae</name>
    <dbReference type="NCBI Taxonomy" id="664691"/>
    <lineage>
        <taxon>Bacteria</taxon>
        <taxon>Bacillati</taxon>
        <taxon>Actinomycetota</taxon>
        <taxon>Actinomycetes</taxon>
        <taxon>Pseudonocardiales</taxon>
        <taxon>Pseudonocardiaceae</taxon>
        <taxon>Amycolatopsis</taxon>
    </lineage>
</organism>
<dbReference type="InterPro" id="IPR018713">
    <property type="entry name" value="MPAB/Lcp_cat_dom"/>
</dbReference>
<evidence type="ECO:0000313" key="3">
    <source>
        <dbReference type="Proteomes" id="UP001597419"/>
    </source>
</evidence>
<accession>A0ABW5GS06</accession>
<protein>
    <submittedName>
        <fullName evidence="2">Oxygenase MpaB family protein</fullName>
        <ecNumber evidence="2">1.-.-.-</ecNumber>
    </submittedName>
</protein>
<evidence type="ECO:0000313" key="2">
    <source>
        <dbReference type="EMBL" id="MFD2463626.1"/>
    </source>
</evidence>
<keyword evidence="2" id="KW-0560">Oxidoreductase</keyword>
<dbReference type="InterPro" id="IPR037473">
    <property type="entry name" value="Lcp-like"/>
</dbReference>
<dbReference type="RefSeq" id="WP_345386760.1">
    <property type="nucleotide sequence ID" value="NZ_BAABHG010000001.1"/>
</dbReference>
<dbReference type="PANTHER" id="PTHR37539:SF1">
    <property type="entry name" value="ER-BOUND OXYGENASE MPAB_MPAB'_RUBBER OXYGENASE CATALYTIC DOMAIN-CONTAINING PROTEIN"/>
    <property type="match status" value="1"/>
</dbReference>
<proteinExistence type="predicted"/>
<gene>
    <name evidence="2" type="ORF">ACFSYJ_33775</name>
</gene>
<name>A0ABW5GS06_9PSEU</name>
<dbReference type="Proteomes" id="UP001597419">
    <property type="component" value="Unassembled WGS sequence"/>
</dbReference>
<dbReference type="EMBL" id="JBHUKU010000022">
    <property type="protein sequence ID" value="MFD2463626.1"/>
    <property type="molecule type" value="Genomic_DNA"/>
</dbReference>
<evidence type="ECO:0000259" key="1">
    <source>
        <dbReference type="Pfam" id="PF09995"/>
    </source>
</evidence>
<feature type="domain" description="ER-bound oxygenase mpaB/mpaB'/Rubber oxygenase catalytic" evidence="1">
    <location>
        <begin position="128"/>
        <end position="309"/>
    </location>
</feature>
<sequence>MALTLVSIAEELDAASKVGDPVADALVSDLIDNGEVDGVNALFRTIGTLNTVQDKSDLPERLRDFLHEAAAPPPDWSEADVAAAEGFFAHHHGVASMLQGTVGLIGTYLSPTGAFTLRSTGRLGGVQGPGRRLSQSSRLFIGMGDKNAMRDGTLASTVTKVRLVHASVRQLHKKSGVWDYAKWGEPVSQKYTTGAACVFSTQILQAMDHLGVHVSRDDARGFMCAWHYVNHYLGTPDKWLLPKDADEVERLWNAERDKEWQHTDDGVFMTRQALKFYKDEILPPGFYEPFTAMVRTALTDRYADLAEIPRNLISAVAKPAAAVHGIFSSALGGLAGGTAHKAVGVNPYDEILGVASKAFNGVEHYALTHDQDDQPQMHAELGDNR</sequence>
<dbReference type="Pfam" id="PF09995">
    <property type="entry name" value="MPAB_Lcp_cat"/>
    <property type="match status" value="1"/>
</dbReference>
<keyword evidence="3" id="KW-1185">Reference proteome</keyword>
<dbReference type="GO" id="GO:0016491">
    <property type="term" value="F:oxidoreductase activity"/>
    <property type="evidence" value="ECO:0007669"/>
    <property type="project" value="UniProtKB-KW"/>
</dbReference>
<comment type="caution">
    <text evidence="2">The sequence shown here is derived from an EMBL/GenBank/DDBJ whole genome shotgun (WGS) entry which is preliminary data.</text>
</comment>